<name>A0A7W8C501_9BACT</name>
<organism evidence="1 2">
    <name type="scientific">Desulfovibrio intestinalis</name>
    <dbReference type="NCBI Taxonomy" id="58621"/>
    <lineage>
        <taxon>Bacteria</taxon>
        <taxon>Pseudomonadati</taxon>
        <taxon>Thermodesulfobacteriota</taxon>
        <taxon>Desulfovibrionia</taxon>
        <taxon>Desulfovibrionales</taxon>
        <taxon>Desulfovibrionaceae</taxon>
        <taxon>Desulfovibrio</taxon>
    </lineage>
</organism>
<dbReference type="Proteomes" id="UP000539075">
    <property type="component" value="Unassembled WGS sequence"/>
</dbReference>
<dbReference type="Gene3D" id="3.90.79.10">
    <property type="entry name" value="Nucleoside Triphosphate Pyrophosphohydrolase"/>
    <property type="match status" value="1"/>
</dbReference>
<dbReference type="GO" id="GO:0004452">
    <property type="term" value="F:isopentenyl-diphosphate delta-isomerase activity"/>
    <property type="evidence" value="ECO:0007669"/>
    <property type="project" value="UniProtKB-EC"/>
</dbReference>
<dbReference type="EC" id="5.3.3.2" evidence="1"/>
<proteinExistence type="predicted"/>
<protein>
    <submittedName>
        <fullName evidence="1">Isopentenyl-diphosphate delta-isomerase</fullName>
        <ecNumber evidence="1">5.3.3.2</ecNumber>
    </submittedName>
</protein>
<dbReference type="InterPro" id="IPR015797">
    <property type="entry name" value="NUDIX_hydrolase-like_dom_sf"/>
</dbReference>
<dbReference type="EMBL" id="JACHGO010000005">
    <property type="protein sequence ID" value="MBB5143865.1"/>
    <property type="molecule type" value="Genomic_DNA"/>
</dbReference>
<keyword evidence="2" id="KW-1185">Reference proteome</keyword>
<reference evidence="1 2" key="1">
    <citation type="submission" date="2020-08" db="EMBL/GenBank/DDBJ databases">
        <title>Genomic Encyclopedia of Type Strains, Phase IV (KMG-IV): sequencing the most valuable type-strain genomes for metagenomic binning, comparative biology and taxonomic classification.</title>
        <authorList>
            <person name="Goeker M."/>
        </authorList>
    </citation>
    <scope>NUCLEOTIDE SEQUENCE [LARGE SCALE GENOMIC DNA]</scope>
    <source>
        <strain evidence="1 2">DSM 11275</strain>
    </source>
</reference>
<keyword evidence="1" id="KW-0413">Isomerase</keyword>
<gene>
    <name evidence="1" type="ORF">HNQ38_001965</name>
</gene>
<dbReference type="AlphaFoldDB" id="A0A7W8C501"/>
<dbReference type="SUPFAM" id="SSF55811">
    <property type="entry name" value="Nudix"/>
    <property type="match status" value="1"/>
</dbReference>
<evidence type="ECO:0000313" key="2">
    <source>
        <dbReference type="Proteomes" id="UP000539075"/>
    </source>
</evidence>
<accession>A0A7W8C501</accession>
<evidence type="ECO:0000313" key="1">
    <source>
        <dbReference type="EMBL" id="MBB5143865.1"/>
    </source>
</evidence>
<dbReference type="RefSeq" id="WP_246388083.1">
    <property type="nucleotide sequence ID" value="NZ_JACHGO010000005.1"/>
</dbReference>
<comment type="caution">
    <text evidence="1">The sequence shown here is derived from an EMBL/GenBank/DDBJ whole genome shotgun (WGS) entry which is preliminary data.</text>
</comment>
<sequence length="170" mass="18831">MKAIPYRGLKNPAQSLEVVDCNNIPLCVMAKEDVLRQHLPHRTIVLLVRDRTGRSLLTLSEQGWSFSSYGHVPAGMACESCVQELLLQEWGQESGRLACLGLMPPSEENGQTFLHLYTACLSRSIVTSRAAARDRHLLVDQDELQGLEAHFGDLLSPIMRAAIGGGYLFR</sequence>